<accession>A0AAN8EA28</accession>
<name>A0AAN8EA28_9EURO</name>
<dbReference type="AlphaFoldDB" id="A0AAN8EA28"/>
<reference evidence="2 3" key="1">
    <citation type="submission" date="2022-12" db="EMBL/GenBank/DDBJ databases">
        <title>Genomic features and morphological characterization of a novel Knufia sp. strain isolated from spacecraft assembly facility.</title>
        <authorList>
            <person name="Teixeira M."/>
            <person name="Chander A.M."/>
            <person name="Stajich J.E."/>
            <person name="Venkateswaran K."/>
        </authorList>
    </citation>
    <scope>NUCLEOTIDE SEQUENCE [LARGE SCALE GENOMIC DNA]</scope>
    <source>
        <strain evidence="2 3">FJI-L2-BK-P2</strain>
    </source>
</reference>
<keyword evidence="3" id="KW-1185">Reference proteome</keyword>
<protein>
    <submittedName>
        <fullName evidence="2">Uncharacterized protein</fullName>
    </submittedName>
</protein>
<gene>
    <name evidence="2" type="ORF">OHC33_008712</name>
</gene>
<comment type="caution">
    <text evidence="2">The sequence shown here is derived from an EMBL/GenBank/DDBJ whole genome shotgun (WGS) entry which is preliminary data.</text>
</comment>
<sequence length="243" mass="27048">MAQIATPPTGTDPPPFEKEEIRYIRLMTIFGISTRHIAATIPKWSSRWNSYGSLEHNQRRQSRPILLDMVDDERQQLQSSLPAPYQTADQFVTSLLQSEASAAIDDKIRAGFLSDMAVLAEGNSRKNQSQYYLDRRALLAWEATLEDATNARPAARQIRASRAWHREQQLQQIIGDKYTYMMSVVQQWWPPATAAASMATANPGGTTLPSAQASAAPQAGTSFGDEEAEIDEGIPRDFGLSEY</sequence>
<evidence type="ECO:0000313" key="2">
    <source>
        <dbReference type="EMBL" id="KAK5950244.1"/>
    </source>
</evidence>
<feature type="compositionally biased region" description="Low complexity" evidence="1">
    <location>
        <begin position="209"/>
        <end position="219"/>
    </location>
</feature>
<evidence type="ECO:0000256" key="1">
    <source>
        <dbReference type="SAM" id="MobiDB-lite"/>
    </source>
</evidence>
<dbReference type="Proteomes" id="UP001316803">
    <property type="component" value="Unassembled WGS sequence"/>
</dbReference>
<organism evidence="2 3">
    <name type="scientific">Knufia fluminis</name>
    <dbReference type="NCBI Taxonomy" id="191047"/>
    <lineage>
        <taxon>Eukaryota</taxon>
        <taxon>Fungi</taxon>
        <taxon>Dikarya</taxon>
        <taxon>Ascomycota</taxon>
        <taxon>Pezizomycotina</taxon>
        <taxon>Eurotiomycetes</taxon>
        <taxon>Chaetothyriomycetidae</taxon>
        <taxon>Chaetothyriales</taxon>
        <taxon>Trichomeriaceae</taxon>
        <taxon>Knufia</taxon>
    </lineage>
</organism>
<evidence type="ECO:0000313" key="3">
    <source>
        <dbReference type="Proteomes" id="UP001316803"/>
    </source>
</evidence>
<feature type="region of interest" description="Disordered" evidence="1">
    <location>
        <begin position="197"/>
        <end position="243"/>
    </location>
</feature>
<dbReference type="EMBL" id="JAKLMC020000028">
    <property type="protein sequence ID" value="KAK5950244.1"/>
    <property type="molecule type" value="Genomic_DNA"/>
</dbReference>
<proteinExistence type="predicted"/>